<dbReference type="Gene3D" id="1.10.3210.10">
    <property type="entry name" value="Hypothetical protein af1432"/>
    <property type="match status" value="1"/>
</dbReference>
<gene>
    <name evidence="3" type="ORF">SSCH_1000008</name>
</gene>
<dbReference type="CDD" id="cd00077">
    <property type="entry name" value="HDc"/>
    <property type="match status" value="1"/>
</dbReference>
<evidence type="ECO:0000313" key="3">
    <source>
        <dbReference type="EMBL" id="CEO87372.1"/>
    </source>
</evidence>
<evidence type="ECO:0000256" key="1">
    <source>
        <dbReference type="ARBA" id="ARBA00022801"/>
    </source>
</evidence>
<dbReference type="InterPro" id="IPR004365">
    <property type="entry name" value="NA-bd_OB_tRNA"/>
</dbReference>
<dbReference type="SMART" id="SM00471">
    <property type="entry name" value="HDc"/>
    <property type="match status" value="1"/>
</dbReference>
<dbReference type="GO" id="GO:0003676">
    <property type="term" value="F:nucleic acid binding"/>
    <property type="evidence" value="ECO:0007669"/>
    <property type="project" value="InterPro"/>
</dbReference>
<dbReference type="SUPFAM" id="SSF109604">
    <property type="entry name" value="HD-domain/PDEase-like"/>
    <property type="match status" value="1"/>
</dbReference>
<dbReference type="PANTHER" id="PTHR37294:SF1">
    <property type="entry name" value="3'-5' EXORIBONUCLEASE YHAM"/>
    <property type="match status" value="1"/>
</dbReference>
<dbReference type="NCBIfam" id="TIGR00277">
    <property type="entry name" value="HDIG"/>
    <property type="match status" value="1"/>
</dbReference>
<dbReference type="Pfam" id="PF01966">
    <property type="entry name" value="HD"/>
    <property type="match status" value="1"/>
</dbReference>
<dbReference type="InterPro" id="IPR006674">
    <property type="entry name" value="HD_domain"/>
</dbReference>
<dbReference type="OrthoDB" id="9778453at2"/>
<dbReference type="InterPro" id="IPR012340">
    <property type="entry name" value="NA-bd_OB-fold"/>
</dbReference>
<protein>
    <submittedName>
        <fullName evidence="3">Metal dependent phosphohydrolase</fullName>
    </submittedName>
</protein>
<keyword evidence="4" id="KW-1185">Reference proteome</keyword>
<evidence type="ECO:0000259" key="2">
    <source>
        <dbReference type="SMART" id="SM00471"/>
    </source>
</evidence>
<dbReference type="Proteomes" id="UP000046155">
    <property type="component" value="Unassembled WGS sequence"/>
</dbReference>
<dbReference type="RefSeq" id="WP_044663753.1">
    <property type="nucleotide sequence ID" value="NZ_CDRZ01000003.1"/>
</dbReference>
<reference evidence="4" key="1">
    <citation type="submission" date="2015-01" db="EMBL/GenBank/DDBJ databases">
        <authorList>
            <person name="Manzoor Shahid"/>
            <person name="Zubair Saima"/>
        </authorList>
    </citation>
    <scope>NUCLEOTIDE SEQUENCE [LARGE SCALE GENOMIC DNA]</scope>
    <source>
        <strain evidence="4">Sp3</strain>
    </source>
</reference>
<organism evidence="3 4">
    <name type="scientific">Syntrophaceticus schinkii</name>
    <dbReference type="NCBI Taxonomy" id="499207"/>
    <lineage>
        <taxon>Bacteria</taxon>
        <taxon>Bacillati</taxon>
        <taxon>Bacillota</taxon>
        <taxon>Clostridia</taxon>
        <taxon>Thermoanaerobacterales</taxon>
        <taxon>Thermoanaerobacterales Family III. Incertae Sedis</taxon>
        <taxon>Syntrophaceticus</taxon>
    </lineage>
</organism>
<dbReference type="PANTHER" id="PTHR37294">
    <property type="entry name" value="3'-5' EXORIBONUCLEASE YHAM"/>
    <property type="match status" value="1"/>
</dbReference>
<feature type="domain" description="HD/PDEase" evidence="2">
    <location>
        <begin position="158"/>
        <end position="293"/>
    </location>
</feature>
<dbReference type="Gene3D" id="2.40.50.140">
    <property type="entry name" value="Nucleic acid-binding proteins"/>
    <property type="match status" value="1"/>
</dbReference>
<dbReference type="InterPro" id="IPR003607">
    <property type="entry name" value="HD/PDEase_dom"/>
</dbReference>
<dbReference type="InterPro" id="IPR050798">
    <property type="entry name" value="YhaM_exoribonuc/phosphodiest"/>
</dbReference>
<dbReference type="EMBL" id="CDRZ01000003">
    <property type="protein sequence ID" value="CEO87372.1"/>
    <property type="molecule type" value="Genomic_DNA"/>
</dbReference>
<dbReference type="AlphaFoldDB" id="A0A0B7MIA4"/>
<name>A0A0B7MIA4_9FIRM</name>
<dbReference type="SUPFAM" id="SSF50249">
    <property type="entry name" value="Nucleic acid-binding proteins"/>
    <property type="match status" value="1"/>
</dbReference>
<sequence length="318" mass="35800">MKSQWVKTLRPGLEVATYFGIISLNIGKTKNGAKFLKVRLGDKTGTVEGRVWDSALAEDLYQTLVLGDVVIVQGIVTEFNGLQLNLDTCTKVDKEHVELNDFRPCTDKDITKMLEKFQLQMDSVTTPPLKSLLDAIFDTDFLVDFSRATAARTIHHAYGGGLLEHTLEVMDYCSKICEIQGEAINRDLLVTGAALHDIGKMWEYDQECLSFNHTEEGRLLGGHVILGYDFLRRKIAMVNFPGKLATQLLHMILSHHGLKEWGAVEEPHTVEAMALHYADLMSARINQVSQLVKSHRGTECWTSFDRYLGRSLYVPEND</sequence>
<keyword evidence="1 3" id="KW-0378">Hydrolase</keyword>
<evidence type="ECO:0000313" key="4">
    <source>
        <dbReference type="Proteomes" id="UP000046155"/>
    </source>
</evidence>
<dbReference type="CDD" id="cd04492">
    <property type="entry name" value="YhaM_OBF_like"/>
    <property type="match status" value="1"/>
</dbReference>
<accession>A0A0B7MIA4</accession>
<dbReference type="GO" id="GO:0031125">
    <property type="term" value="P:rRNA 3'-end processing"/>
    <property type="evidence" value="ECO:0007669"/>
    <property type="project" value="TreeGrafter"/>
</dbReference>
<dbReference type="GO" id="GO:0016787">
    <property type="term" value="F:hydrolase activity"/>
    <property type="evidence" value="ECO:0007669"/>
    <property type="project" value="UniProtKB-KW"/>
</dbReference>
<dbReference type="Pfam" id="PF01336">
    <property type="entry name" value="tRNA_anti-codon"/>
    <property type="match status" value="1"/>
</dbReference>
<dbReference type="InterPro" id="IPR006675">
    <property type="entry name" value="HDIG_dom"/>
</dbReference>
<proteinExistence type="predicted"/>